<evidence type="ECO:0000313" key="3">
    <source>
        <dbReference type="Proteomes" id="UP000784919"/>
    </source>
</evidence>
<sequence length="131" mass="14032">MSMPLCSYSNWASRLTIPGSVRLPSARFPDIQQPACAKQLASRTHLSTPIDPPRSTSRSSFTSHESQPSQHPLAHDYFVDGELNLVRLGRPSPTTAHTFCGARAGPPLTQPLCPGTGTAVVHDVAGASTKW</sequence>
<proteinExistence type="predicted"/>
<gene>
    <name evidence="2" type="ORF">E4U56_005189</name>
</gene>
<feature type="compositionally biased region" description="Low complexity" evidence="1">
    <location>
        <begin position="53"/>
        <end position="63"/>
    </location>
</feature>
<comment type="caution">
    <text evidence="2">The sequence shown here is derived from an EMBL/GenBank/DDBJ whole genome shotgun (WGS) entry which is preliminary data.</text>
</comment>
<feature type="region of interest" description="Disordered" evidence="1">
    <location>
        <begin position="36"/>
        <end position="74"/>
    </location>
</feature>
<organism evidence="2 3">
    <name type="scientific">Claviceps arundinis</name>
    <dbReference type="NCBI Taxonomy" id="1623583"/>
    <lineage>
        <taxon>Eukaryota</taxon>
        <taxon>Fungi</taxon>
        <taxon>Dikarya</taxon>
        <taxon>Ascomycota</taxon>
        <taxon>Pezizomycotina</taxon>
        <taxon>Sordariomycetes</taxon>
        <taxon>Hypocreomycetidae</taxon>
        <taxon>Hypocreales</taxon>
        <taxon>Clavicipitaceae</taxon>
        <taxon>Claviceps</taxon>
    </lineage>
</organism>
<protein>
    <submittedName>
        <fullName evidence="2">Uncharacterized protein</fullName>
    </submittedName>
</protein>
<dbReference type="Proteomes" id="UP000784919">
    <property type="component" value="Unassembled WGS sequence"/>
</dbReference>
<name>A0A9P7ML74_9HYPO</name>
<evidence type="ECO:0000313" key="2">
    <source>
        <dbReference type="EMBL" id="KAG5958967.1"/>
    </source>
</evidence>
<evidence type="ECO:0000256" key="1">
    <source>
        <dbReference type="SAM" id="MobiDB-lite"/>
    </source>
</evidence>
<accession>A0A9P7ML74</accession>
<reference evidence="2" key="1">
    <citation type="journal article" date="2020" name="bioRxiv">
        <title>Whole genome comparisons of ergot fungi reveals the divergence and evolution of species within the genus Claviceps are the result of varying mechanisms driving genome evolution and host range expansion.</title>
        <authorList>
            <person name="Wyka S.A."/>
            <person name="Mondo S.J."/>
            <person name="Liu M."/>
            <person name="Dettman J."/>
            <person name="Nalam V."/>
            <person name="Broders K.D."/>
        </authorList>
    </citation>
    <scope>NUCLEOTIDE SEQUENCE</scope>
    <source>
        <strain evidence="2">CCC 1102</strain>
    </source>
</reference>
<dbReference type="EMBL" id="SRPS01000358">
    <property type="protein sequence ID" value="KAG5958967.1"/>
    <property type="molecule type" value="Genomic_DNA"/>
</dbReference>
<dbReference type="AlphaFoldDB" id="A0A9P7ML74"/>